<feature type="transmembrane region" description="Helical" evidence="2">
    <location>
        <begin position="12"/>
        <end position="32"/>
    </location>
</feature>
<dbReference type="GO" id="GO:1902387">
    <property type="term" value="F:ceramide 1-phosphate binding"/>
    <property type="evidence" value="ECO:0007669"/>
    <property type="project" value="TreeGrafter"/>
</dbReference>
<dbReference type="Gene3D" id="1.10.3520.10">
    <property type="entry name" value="Glycolipid transfer protein"/>
    <property type="match status" value="1"/>
</dbReference>
<feature type="domain" description="Glycolipid transfer protein" evidence="3">
    <location>
        <begin position="272"/>
        <end position="419"/>
    </location>
</feature>
<dbReference type="SUPFAM" id="SSF110004">
    <property type="entry name" value="Glycolipid transfer protein, GLTP"/>
    <property type="match status" value="1"/>
</dbReference>
<evidence type="ECO:0000256" key="1">
    <source>
        <dbReference type="SAM" id="MobiDB-lite"/>
    </source>
</evidence>
<keyword evidence="2" id="KW-0812">Transmembrane</keyword>
<reference evidence="4" key="1">
    <citation type="submission" date="2021-01" db="EMBL/GenBank/DDBJ databases">
        <authorList>
            <person name="Corre E."/>
            <person name="Pelletier E."/>
            <person name="Niang G."/>
            <person name="Scheremetjew M."/>
            <person name="Finn R."/>
            <person name="Kale V."/>
            <person name="Holt S."/>
            <person name="Cochrane G."/>
            <person name="Meng A."/>
            <person name="Brown T."/>
            <person name="Cohen L."/>
        </authorList>
    </citation>
    <scope>NUCLEOTIDE SEQUENCE</scope>
    <source>
        <strain evidence="4">CCMP 410</strain>
    </source>
</reference>
<dbReference type="InterPro" id="IPR014830">
    <property type="entry name" value="Glycolipid_transfer_prot_dom"/>
</dbReference>
<evidence type="ECO:0000313" key="4">
    <source>
        <dbReference type="EMBL" id="CAD9307222.1"/>
    </source>
</evidence>
<dbReference type="PANTHER" id="PTHR10219">
    <property type="entry name" value="GLYCOLIPID TRANSFER PROTEIN-RELATED"/>
    <property type="match status" value="1"/>
</dbReference>
<evidence type="ECO:0000259" key="3">
    <source>
        <dbReference type="Pfam" id="PF08718"/>
    </source>
</evidence>
<name>A0A7S1YJE4_9STRA</name>
<dbReference type="GO" id="GO:1902388">
    <property type="term" value="F:ceramide 1-phosphate transfer activity"/>
    <property type="evidence" value="ECO:0007669"/>
    <property type="project" value="TreeGrafter"/>
</dbReference>
<organism evidence="4">
    <name type="scientific">Grammatophora oceanica</name>
    <dbReference type="NCBI Taxonomy" id="210454"/>
    <lineage>
        <taxon>Eukaryota</taxon>
        <taxon>Sar</taxon>
        <taxon>Stramenopiles</taxon>
        <taxon>Ochrophyta</taxon>
        <taxon>Bacillariophyta</taxon>
        <taxon>Fragilariophyceae</taxon>
        <taxon>Fragilariophycidae</taxon>
        <taxon>Rhabdonematales</taxon>
        <taxon>Grammatophoraceae</taxon>
        <taxon>Grammatophora</taxon>
    </lineage>
</organism>
<feature type="region of interest" description="Disordered" evidence="1">
    <location>
        <begin position="480"/>
        <end position="500"/>
    </location>
</feature>
<keyword evidence="2" id="KW-0472">Membrane</keyword>
<accession>A0A7S1YJE4</accession>
<evidence type="ECO:0000256" key="2">
    <source>
        <dbReference type="SAM" id="Phobius"/>
    </source>
</evidence>
<dbReference type="EMBL" id="HBGK01047460">
    <property type="protein sequence ID" value="CAD9307222.1"/>
    <property type="molecule type" value="Transcribed_RNA"/>
</dbReference>
<dbReference type="GO" id="GO:0005829">
    <property type="term" value="C:cytosol"/>
    <property type="evidence" value="ECO:0007669"/>
    <property type="project" value="TreeGrafter"/>
</dbReference>
<dbReference type="AlphaFoldDB" id="A0A7S1YJE4"/>
<keyword evidence="2" id="KW-1133">Transmembrane helix</keyword>
<dbReference type="PANTHER" id="PTHR10219:SF43">
    <property type="entry name" value="GLYCOLIPID TRANSFER PROTEIN DOMAIN-CONTAINING PROTEIN"/>
    <property type="match status" value="1"/>
</dbReference>
<protein>
    <recommendedName>
        <fullName evidence="3">Glycolipid transfer protein domain-containing protein</fullName>
    </recommendedName>
</protein>
<dbReference type="InterPro" id="IPR036497">
    <property type="entry name" value="GLTP_sf"/>
</dbReference>
<dbReference type="GO" id="GO:0016020">
    <property type="term" value="C:membrane"/>
    <property type="evidence" value="ECO:0007669"/>
    <property type="project" value="TreeGrafter"/>
</dbReference>
<proteinExistence type="predicted"/>
<sequence length="548" mass="61380">MRFLGVRRKGHLLGYISILLLGFMTVSNLFLVDAQVHPLESNHWHYDVLSTEVIAPPSRYQKVHEERPRLGLSAISSVTEALGPILPFAGGLDLRREWEVSKSITSVFDRASEAFGYVPRGGAAADGAAMSTMDSVQRLKLAGKVKTKHVPTLSASAPFVPIDTIASMTLTDVTHLFHYAVNNNREGHDNVLKGIKGGDGIHQILNKMNDAITKSRGKGVEPARTVRMDTGVPDSVGDIDALQFCAAMRVFGEWRIVRQVPDGYKGFAVGMSLGQKDIVQNVGKIEAAVHSWLDHRRGLLELEAAWENRDTSSQLRSPTLRELLEYEIDMDVHGNNRLPRLKDKTAAMGLLWVRRQLHYQTALFANVMQVPKKYANAIEAISAAYKEVYSKIHGWAVQKIFTYSFQAAPEPSEIYKFMNPKRLEQVMQEAKRKTAKISVPVVVDPKMDDGTKTDRDDRNPLEQFGNHISREWDKFVNHISGNNRNANATQGGSKSDAPSEEQMEAYVMEKMHEDAQRHIVRYLDVVQPLLNNVATLFDELNMDDPTKV</sequence>
<feature type="compositionally biased region" description="Polar residues" evidence="1">
    <location>
        <begin position="480"/>
        <end position="493"/>
    </location>
</feature>
<gene>
    <name evidence="4" type="ORF">GOCE00092_LOCUS24927</name>
</gene>
<dbReference type="Pfam" id="PF08718">
    <property type="entry name" value="GLTP"/>
    <property type="match status" value="1"/>
</dbReference>